<dbReference type="CTD" id="20314900"/>
<dbReference type="RefSeq" id="XP_009162825.1">
    <property type="nucleotide sequence ID" value="XM_009164561.1"/>
</dbReference>
<accession>A0A075A203</accession>
<dbReference type="KEGG" id="ovi:T265_00712"/>
<dbReference type="EMBL" id="KL596625">
    <property type="protein sequence ID" value="KER33396.1"/>
    <property type="molecule type" value="Genomic_DNA"/>
</dbReference>
<keyword evidence="3" id="KW-1185">Reference proteome</keyword>
<proteinExistence type="predicted"/>
<reference evidence="2 3" key="1">
    <citation type="submission" date="2013-11" db="EMBL/GenBank/DDBJ databases">
        <title>Opisthorchis viverrini - life in the bile duct.</title>
        <authorList>
            <person name="Young N.D."/>
            <person name="Nagarajan N."/>
            <person name="Lin S.J."/>
            <person name="Korhonen P.K."/>
            <person name="Jex A.R."/>
            <person name="Hall R.S."/>
            <person name="Safavi-Hemami H."/>
            <person name="Kaewkong W."/>
            <person name="Bertrand D."/>
            <person name="Gao S."/>
            <person name="Seet Q."/>
            <person name="Wongkham S."/>
            <person name="Teh B.T."/>
            <person name="Wongkham C."/>
            <person name="Intapan P.M."/>
            <person name="Maleewong W."/>
            <person name="Yang X."/>
            <person name="Hu M."/>
            <person name="Wang Z."/>
            <person name="Hofmann A."/>
            <person name="Sternberg P.W."/>
            <person name="Tan P."/>
            <person name="Wang J."/>
            <person name="Gasser R.B."/>
        </authorList>
    </citation>
    <scope>NUCLEOTIDE SEQUENCE [LARGE SCALE GENOMIC DNA]</scope>
</reference>
<sequence>MSPPMVTKRLQTNCQARRTDQQPPDQLPTNTPELPIFQHITNIYTCCKPNRETEVWMAAADRSNKSSASVIQDGSFCHFDHTHAHKEEACG</sequence>
<feature type="region of interest" description="Disordered" evidence="1">
    <location>
        <begin position="1"/>
        <end position="33"/>
    </location>
</feature>
<evidence type="ECO:0000313" key="2">
    <source>
        <dbReference type="EMBL" id="KER33396.1"/>
    </source>
</evidence>
<protein>
    <submittedName>
        <fullName evidence="2">Uncharacterized protein</fullName>
    </submittedName>
</protein>
<dbReference type="Proteomes" id="UP000054324">
    <property type="component" value="Unassembled WGS sequence"/>
</dbReference>
<dbReference type="GeneID" id="20314900"/>
<evidence type="ECO:0000256" key="1">
    <source>
        <dbReference type="SAM" id="MobiDB-lite"/>
    </source>
</evidence>
<name>A0A075A203_OPIVI</name>
<organism evidence="2 3">
    <name type="scientific">Opisthorchis viverrini</name>
    <name type="common">Southeast Asian liver fluke</name>
    <dbReference type="NCBI Taxonomy" id="6198"/>
    <lineage>
        <taxon>Eukaryota</taxon>
        <taxon>Metazoa</taxon>
        <taxon>Spiralia</taxon>
        <taxon>Lophotrochozoa</taxon>
        <taxon>Platyhelminthes</taxon>
        <taxon>Trematoda</taxon>
        <taxon>Digenea</taxon>
        <taxon>Opisthorchiida</taxon>
        <taxon>Opisthorchiata</taxon>
        <taxon>Opisthorchiidae</taxon>
        <taxon>Opisthorchis</taxon>
    </lineage>
</organism>
<evidence type="ECO:0000313" key="3">
    <source>
        <dbReference type="Proteomes" id="UP000054324"/>
    </source>
</evidence>
<dbReference type="OrthoDB" id="6314747at2759"/>
<dbReference type="AlphaFoldDB" id="A0A075A203"/>
<gene>
    <name evidence="2" type="ORF">T265_00712</name>
</gene>
<feature type="compositionally biased region" description="Polar residues" evidence="1">
    <location>
        <begin position="9"/>
        <end position="32"/>
    </location>
</feature>